<dbReference type="KEGG" id="tng:GSTEN00011508G001"/>
<dbReference type="EMBL" id="CAAE01013624">
    <property type="protein sequence ID" value="CAF95020.1"/>
    <property type="molecule type" value="Genomic_DNA"/>
</dbReference>
<dbReference type="InterPro" id="IPR011993">
    <property type="entry name" value="PH-like_dom_sf"/>
</dbReference>
<dbReference type="PANTHER" id="PTHR46280">
    <property type="entry name" value="PLECKSTRIN HOMOLOGY DOMAIN-CONTAINING FAMILY F MEMBER 2-RELATED"/>
    <property type="match status" value="1"/>
</dbReference>
<protein>
    <submittedName>
        <fullName evidence="1">Chromosome 1 SCAF13624, whole genome shotgun sequence</fullName>
    </submittedName>
</protein>
<gene>
    <name evidence="1" type="ORF">GSTENG00011508001</name>
</gene>
<dbReference type="GO" id="GO:0007032">
    <property type="term" value="P:endosome organization"/>
    <property type="evidence" value="ECO:0007669"/>
    <property type="project" value="TreeGrafter"/>
</dbReference>
<accession>Q4SWG2</accession>
<reference evidence="1" key="2">
    <citation type="submission" date="2004-02" db="EMBL/GenBank/DDBJ databases">
        <authorList>
            <consortium name="Genoscope"/>
            <consortium name="Whitehead Institute Centre for Genome Research"/>
        </authorList>
    </citation>
    <scope>NUCLEOTIDE SEQUENCE</scope>
</reference>
<dbReference type="Gene3D" id="2.30.29.30">
    <property type="entry name" value="Pleckstrin-homology domain (PH domain)/Phosphotyrosine-binding domain (PTB)"/>
    <property type="match status" value="1"/>
</dbReference>
<dbReference type="PANTHER" id="PTHR46280:SF2">
    <property type="entry name" value="PLECKSTRIN HOMOLOGY DOMAIN-CONTAINING FAMILY F MEMBER 1"/>
    <property type="match status" value="1"/>
</dbReference>
<organism evidence="1">
    <name type="scientific">Tetraodon nigroviridis</name>
    <name type="common">Spotted green pufferfish</name>
    <name type="synonym">Chelonodon nigroviridis</name>
    <dbReference type="NCBI Taxonomy" id="99883"/>
    <lineage>
        <taxon>Eukaryota</taxon>
        <taxon>Metazoa</taxon>
        <taxon>Chordata</taxon>
        <taxon>Craniata</taxon>
        <taxon>Vertebrata</taxon>
        <taxon>Euteleostomi</taxon>
        <taxon>Actinopterygii</taxon>
        <taxon>Neopterygii</taxon>
        <taxon>Teleostei</taxon>
        <taxon>Neoteleostei</taxon>
        <taxon>Acanthomorphata</taxon>
        <taxon>Eupercaria</taxon>
        <taxon>Tetraodontiformes</taxon>
        <taxon>Tetradontoidea</taxon>
        <taxon>Tetraodontidae</taxon>
        <taxon>Tetraodon</taxon>
    </lineage>
</organism>
<feature type="non-terminal residue" evidence="1">
    <location>
        <position position="105"/>
    </location>
</feature>
<evidence type="ECO:0000313" key="1">
    <source>
        <dbReference type="EMBL" id="CAF95020.1"/>
    </source>
</evidence>
<name>Q4SWG2_TETNG</name>
<dbReference type="SUPFAM" id="SSF50729">
    <property type="entry name" value="PH domain-like"/>
    <property type="match status" value="1"/>
</dbReference>
<sequence length="105" mass="12100">MMDLLTFEGENSAYIKAVENSFGVSGQPLSKPDRLLLGQGRLMKKSRRRWQLKSFFLFSDVLVYGSILPVGNWHKKQKIIALENIQVEDTEDSCDVKNQWLIRTP</sequence>
<dbReference type="AlphaFoldDB" id="Q4SWG2"/>
<dbReference type="OrthoDB" id="70570at2759"/>
<dbReference type="GO" id="GO:0005769">
    <property type="term" value="C:early endosome"/>
    <property type="evidence" value="ECO:0007669"/>
    <property type="project" value="TreeGrafter"/>
</dbReference>
<dbReference type="InterPro" id="IPR051765">
    <property type="entry name" value="PH_domain-containing_F"/>
</dbReference>
<dbReference type="GO" id="GO:0035091">
    <property type="term" value="F:phosphatidylinositol binding"/>
    <property type="evidence" value="ECO:0007669"/>
    <property type="project" value="TreeGrafter"/>
</dbReference>
<dbReference type="GO" id="GO:0008333">
    <property type="term" value="P:endosome to lysosome transport"/>
    <property type="evidence" value="ECO:0007669"/>
    <property type="project" value="TreeGrafter"/>
</dbReference>
<reference evidence="1" key="1">
    <citation type="journal article" date="2004" name="Nature">
        <title>Genome duplication in the teleost fish Tetraodon nigroviridis reveals the early vertebrate proto-karyotype.</title>
        <authorList>
            <person name="Jaillon O."/>
            <person name="Aury J.-M."/>
            <person name="Brunet F."/>
            <person name="Petit J.-L."/>
            <person name="Stange-Thomann N."/>
            <person name="Mauceli E."/>
            <person name="Bouneau L."/>
            <person name="Fischer C."/>
            <person name="Ozouf-Costaz C."/>
            <person name="Bernot A."/>
            <person name="Nicaud S."/>
            <person name="Jaffe D."/>
            <person name="Fisher S."/>
            <person name="Lutfalla G."/>
            <person name="Dossat C."/>
            <person name="Segurens B."/>
            <person name="Dasilva C."/>
            <person name="Salanoubat M."/>
            <person name="Levy M."/>
            <person name="Boudet N."/>
            <person name="Castellano S."/>
            <person name="Anthouard V."/>
            <person name="Jubin C."/>
            <person name="Castelli V."/>
            <person name="Katinka M."/>
            <person name="Vacherie B."/>
            <person name="Biemont C."/>
            <person name="Skalli Z."/>
            <person name="Cattolico L."/>
            <person name="Poulain J."/>
            <person name="De Berardinis V."/>
            <person name="Cruaud C."/>
            <person name="Duprat S."/>
            <person name="Brottier P."/>
            <person name="Coutanceau J.-P."/>
            <person name="Gouzy J."/>
            <person name="Parra G."/>
            <person name="Lardier G."/>
            <person name="Chapple C."/>
            <person name="McKernan K.J."/>
            <person name="McEwan P."/>
            <person name="Bosak S."/>
            <person name="Kellis M."/>
            <person name="Volff J.-N."/>
            <person name="Guigo R."/>
            <person name="Zody M.C."/>
            <person name="Mesirov J."/>
            <person name="Lindblad-Toh K."/>
            <person name="Birren B."/>
            <person name="Nusbaum C."/>
            <person name="Kahn D."/>
            <person name="Robinson-Rechavi M."/>
            <person name="Laudet V."/>
            <person name="Schachter V."/>
            <person name="Quetier F."/>
            <person name="Saurin W."/>
            <person name="Scarpelli C."/>
            <person name="Wincker P."/>
            <person name="Lander E.S."/>
            <person name="Weissenbach J."/>
            <person name="Roest Crollius H."/>
        </authorList>
    </citation>
    <scope>NUCLEOTIDE SEQUENCE [LARGE SCALE GENOMIC DNA]</scope>
</reference>
<proteinExistence type="predicted"/>